<sequence>MENFSRVKEWIEIGKQVGKSDYFGEGDERYLLSIGIQKWEGEYKFYLFKANEYKLRDLDYYDAEGTIRVTHFEELLSLINALSPFKLDELAPLKGQKIFNPAFD</sequence>
<dbReference type="RefSeq" id="WP_345049092.1">
    <property type="nucleotide sequence ID" value="NZ_BAABDK010000001.1"/>
</dbReference>
<evidence type="ECO:0000313" key="1">
    <source>
        <dbReference type="EMBL" id="GAA4021354.1"/>
    </source>
</evidence>
<name>A0ABP7T5G5_9BACT</name>
<dbReference type="Proteomes" id="UP001501469">
    <property type="component" value="Unassembled WGS sequence"/>
</dbReference>
<accession>A0ABP7T5G5</accession>
<comment type="caution">
    <text evidence="1">The sequence shown here is derived from an EMBL/GenBank/DDBJ whole genome shotgun (WGS) entry which is preliminary data.</text>
</comment>
<dbReference type="EMBL" id="BAABDK010000001">
    <property type="protein sequence ID" value="GAA4021354.1"/>
    <property type="molecule type" value="Genomic_DNA"/>
</dbReference>
<keyword evidence="2" id="KW-1185">Reference proteome</keyword>
<gene>
    <name evidence="1" type="ORF">GCM10022409_01220</name>
</gene>
<organism evidence="1 2">
    <name type="scientific">Hymenobacter glaciei</name>
    <dbReference type="NCBI Taxonomy" id="877209"/>
    <lineage>
        <taxon>Bacteria</taxon>
        <taxon>Pseudomonadati</taxon>
        <taxon>Bacteroidota</taxon>
        <taxon>Cytophagia</taxon>
        <taxon>Cytophagales</taxon>
        <taxon>Hymenobacteraceae</taxon>
        <taxon>Hymenobacter</taxon>
    </lineage>
</organism>
<proteinExistence type="predicted"/>
<evidence type="ECO:0000313" key="2">
    <source>
        <dbReference type="Proteomes" id="UP001501469"/>
    </source>
</evidence>
<reference evidence="2" key="1">
    <citation type="journal article" date="2019" name="Int. J. Syst. Evol. Microbiol.">
        <title>The Global Catalogue of Microorganisms (GCM) 10K type strain sequencing project: providing services to taxonomists for standard genome sequencing and annotation.</title>
        <authorList>
            <consortium name="The Broad Institute Genomics Platform"/>
            <consortium name="The Broad Institute Genome Sequencing Center for Infectious Disease"/>
            <person name="Wu L."/>
            <person name="Ma J."/>
        </authorList>
    </citation>
    <scope>NUCLEOTIDE SEQUENCE [LARGE SCALE GENOMIC DNA]</scope>
    <source>
        <strain evidence="2">JCM 17225</strain>
    </source>
</reference>
<protein>
    <submittedName>
        <fullName evidence="1">Uncharacterized protein</fullName>
    </submittedName>
</protein>